<evidence type="ECO:0000313" key="2">
    <source>
        <dbReference type="Proteomes" id="UP000676194"/>
    </source>
</evidence>
<accession>A0A8E6EUP4</accession>
<evidence type="ECO:0000313" key="1">
    <source>
        <dbReference type="EMBL" id="QVL33934.1"/>
    </source>
</evidence>
<dbReference type="AlphaFoldDB" id="A0A8E6EUP4"/>
<dbReference type="KEGG" id="tsph:KIH39_08510"/>
<proteinExistence type="predicted"/>
<gene>
    <name evidence="1" type="ORF">KIH39_08510</name>
</gene>
<protein>
    <submittedName>
        <fullName evidence="1">Uncharacterized protein</fullName>
    </submittedName>
</protein>
<reference evidence="1" key="1">
    <citation type="submission" date="2021-05" db="EMBL/GenBank/DDBJ databases">
        <title>Complete genome sequence of the cellulolytic planctomycete Telmatocola sphagniphila SP2T and characterization of the first cellulase from planctomycetes.</title>
        <authorList>
            <person name="Rakitin A.L."/>
            <person name="Beletsky A.V."/>
            <person name="Naumoff D.G."/>
            <person name="Kulichevskaya I.S."/>
            <person name="Mardanov A.V."/>
            <person name="Ravin N.V."/>
            <person name="Dedysh S.N."/>
        </authorList>
    </citation>
    <scope>NUCLEOTIDE SEQUENCE</scope>
    <source>
        <strain evidence="1">SP2T</strain>
    </source>
</reference>
<organism evidence="1 2">
    <name type="scientific">Telmatocola sphagniphila</name>
    <dbReference type="NCBI Taxonomy" id="1123043"/>
    <lineage>
        <taxon>Bacteria</taxon>
        <taxon>Pseudomonadati</taxon>
        <taxon>Planctomycetota</taxon>
        <taxon>Planctomycetia</taxon>
        <taxon>Gemmatales</taxon>
        <taxon>Gemmataceae</taxon>
    </lineage>
</organism>
<dbReference type="Proteomes" id="UP000676194">
    <property type="component" value="Chromosome"/>
</dbReference>
<dbReference type="RefSeq" id="WP_213498910.1">
    <property type="nucleotide sequence ID" value="NZ_CP074694.1"/>
</dbReference>
<sequence>MPSDQYGYIREQIGLATKRLRAPHQDENEAFSDAFRNCLHMFKEIVFKRIEIAEPNAIRCLRVIQNGIHFGVLTASNGESAGYQKSKSMSFDQKKVFADAVWEINNFFETLE</sequence>
<keyword evidence="2" id="KW-1185">Reference proteome</keyword>
<dbReference type="EMBL" id="CP074694">
    <property type="protein sequence ID" value="QVL33934.1"/>
    <property type="molecule type" value="Genomic_DNA"/>
</dbReference>
<name>A0A8E6EUP4_9BACT</name>